<accession>A0A857CBW5</accession>
<name>A0A857CBW5_9HYPH</name>
<dbReference type="InterPro" id="IPR017932">
    <property type="entry name" value="GATase_2_dom"/>
</dbReference>
<sequence>MCRLAAYIGTEIPLENIIARPRHSLLVQSQDAQEAKLRVNGDGFGIAWYGHLPEPGLFKDVLPAWADTNLPSICRLVRSRLFLAHVRAATTGASSRENCHPFTHGRWAFMHNGGIGNFGHLRRDMEALIGDDYYALRRGTTDSELFFLMMLSNGLDEDAPAALRKTLAQLLGIAERRGTAGQPIRLTCAFSDGARIFAFRFADDRQAPTLYLSDCLDHGGRAFASEPLEGPCARWRTVEQDLLYELAPNRLDVHAIAAAPTPMAVVAPLRSLSA</sequence>
<keyword evidence="1 3" id="KW-0315">Glutamine amidotransferase</keyword>
<reference evidence="3 4" key="1">
    <citation type="submission" date="2019-12" db="EMBL/GenBank/DDBJ databases">
        <title>The genome of Stappia indica PHM037.</title>
        <authorList>
            <person name="Kacar D."/>
            <person name="Galan B."/>
            <person name="Canedo L."/>
            <person name="Rodriguez P."/>
            <person name="de la Calle F."/>
            <person name="Garcia J.L."/>
        </authorList>
    </citation>
    <scope>NUCLEOTIDE SEQUENCE [LARGE SCALE GENOMIC DNA]</scope>
    <source>
        <strain evidence="3 4">PHM037</strain>
    </source>
</reference>
<feature type="domain" description="Glutamine amidotransferase type-2" evidence="2">
    <location>
        <begin position="2"/>
        <end position="274"/>
    </location>
</feature>
<dbReference type="InterPro" id="IPR029055">
    <property type="entry name" value="Ntn_hydrolases_N"/>
</dbReference>
<evidence type="ECO:0000313" key="4">
    <source>
        <dbReference type="Proteomes" id="UP000435648"/>
    </source>
</evidence>
<protein>
    <submittedName>
        <fullName evidence="3">Class II glutamine amidotransferase</fullName>
    </submittedName>
</protein>
<dbReference type="PANTHER" id="PTHR43187:SF1">
    <property type="entry name" value="GLUTAMINE AMIDOTRANSFERASE DUG3-RELATED"/>
    <property type="match status" value="1"/>
</dbReference>
<dbReference type="PANTHER" id="PTHR43187">
    <property type="entry name" value="GLUTAMINE AMIDOTRANSFERASE DUG3-RELATED"/>
    <property type="match status" value="1"/>
</dbReference>
<keyword evidence="3" id="KW-0808">Transferase</keyword>
<dbReference type="EMBL" id="CP046908">
    <property type="protein sequence ID" value="QGZ36331.1"/>
    <property type="molecule type" value="Genomic_DNA"/>
</dbReference>
<dbReference type="Proteomes" id="UP000435648">
    <property type="component" value="Chromosome"/>
</dbReference>
<proteinExistence type="predicted"/>
<gene>
    <name evidence="3" type="ORF">GH266_18680</name>
</gene>
<dbReference type="Gene3D" id="3.60.20.10">
    <property type="entry name" value="Glutamine Phosphoribosylpyrophosphate, subunit 1, domain 1"/>
    <property type="match status" value="1"/>
</dbReference>
<dbReference type="InterPro" id="IPR052373">
    <property type="entry name" value="Gamma-glu_amide_hydrolase"/>
</dbReference>
<evidence type="ECO:0000259" key="2">
    <source>
        <dbReference type="PROSITE" id="PS51278"/>
    </source>
</evidence>
<dbReference type="InterPro" id="IPR026869">
    <property type="entry name" value="EgtC-like"/>
</dbReference>
<dbReference type="KEGG" id="siw:GH266_18680"/>
<dbReference type="Pfam" id="PF13230">
    <property type="entry name" value="GATase_4"/>
    <property type="match status" value="1"/>
</dbReference>
<dbReference type="AlphaFoldDB" id="A0A857CBW5"/>
<dbReference type="OrthoDB" id="9804310at2"/>
<dbReference type="RefSeq" id="WP_158195169.1">
    <property type="nucleotide sequence ID" value="NZ_CP046908.1"/>
</dbReference>
<dbReference type="PROSITE" id="PS51278">
    <property type="entry name" value="GATASE_TYPE_2"/>
    <property type="match status" value="1"/>
</dbReference>
<evidence type="ECO:0000313" key="3">
    <source>
        <dbReference type="EMBL" id="QGZ36331.1"/>
    </source>
</evidence>
<dbReference type="CDD" id="cd01908">
    <property type="entry name" value="YafJ"/>
    <property type="match status" value="1"/>
</dbReference>
<organism evidence="3 4">
    <name type="scientific">Stappia indica</name>
    <dbReference type="NCBI Taxonomy" id="538381"/>
    <lineage>
        <taxon>Bacteria</taxon>
        <taxon>Pseudomonadati</taxon>
        <taxon>Pseudomonadota</taxon>
        <taxon>Alphaproteobacteria</taxon>
        <taxon>Hyphomicrobiales</taxon>
        <taxon>Stappiaceae</taxon>
        <taxon>Stappia</taxon>
    </lineage>
</organism>
<evidence type="ECO:0000256" key="1">
    <source>
        <dbReference type="ARBA" id="ARBA00022962"/>
    </source>
</evidence>
<dbReference type="GO" id="GO:0016740">
    <property type="term" value="F:transferase activity"/>
    <property type="evidence" value="ECO:0007669"/>
    <property type="project" value="UniProtKB-KW"/>
</dbReference>
<dbReference type="SUPFAM" id="SSF56235">
    <property type="entry name" value="N-terminal nucleophile aminohydrolases (Ntn hydrolases)"/>
    <property type="match status" value="1"/>
</dbReference>